<evidence type="ECO:0000256" key="4">
    <source>
        <dbReference type="SAM" id="Phobius"/>
    </source>
</evidence>
<dbReference type="PANTHER" id="PTHR24421">
    <property type="entry name" value="NITRATE/NITRITE SENSOR PROTEIN NARX-RELATED"/>
    <property type="match status" value="1"/>
</dbReference>
<evidence type="ECO:0000259" key="5">
    <source>
        <dbReference type="Pfam" id="PF02518"/>
    </source>
</evidence>
<sequence length="999" mass="110185">MDTGFAYHCGGYCLILRVLKASLFLLLIVGQHFAQASEPGPLLIDYSHTAWSERDGAPTGVTKFAQGPDGWLWIATPTGMYRFDGVRFERTEKIHGHPLESSNIMGLTTAPDGAVWVGYRVGGVSVFRKDGAHTYAEQDGLHPVGSMHIEAAPDGAVWVAMRDGLAVLPRGGSRFQYLGPEAGLPALGVFQILFARDGTTWIGTNTGAFFRRPGETRFTQAWPRVALVWLCEAPDGTIWGNDFKNGYYRVRSTQPSASESLKPELDGYGMHFDRQGTMWMMHTDGLERRVAPAGPSLQEQRLSKENGISGPILSTRFQDREGNLWIGTAGGIDRLRPNRLRTMPVETQLEYPALVAGPSGDVWVGDYARDVWKYSLAGRVSREALGPITASYTAPDGVLWLGGTEALQRRDRDGAVTSIPYPPELKSLRVHALQQDRDGALWASFSSGKGVYKLVDGQWIKSGGLQGLTDLLTTSMARDAKGNLWMAHLRSQITIIDGSTARTLGPKEGLQLGTVMQVYRDGQAMWVGGENGVVLYRDGRFATLRGERNEIFRGVSGIVRLPDGDLWLHGADGLYHIAAAEINAWLNNEQTTVAFERFDAQDGMMGHAPQLRPVPSLMRSRDGVLWYATSTTIGTIDPAHILRNPLAPPVEVISVTSDGMRYATPLNRELGLPAGTQNLQIDFTAMSLSIPERVRVRYRLAGLDHAWQEATGRRQAYYTNLAPGKYRFEVIASNEDNLWNTKGAALEIDIPPTFIQSGWFKLLLAALGILLLYSAYALRIRYLTQRMQESLQARLAERSRIARALHDTLLQSMQALLMSFDAHSRNLKEGTTERTRLDQTLNLAEQLLVEGRDQIMDLRASASPDALELTLEQFGKGLAEHRSHAFVMKVNGVPRQLRPHVHDEVYAIARETLFNASRYADANRIELELDYNPNAFVLRIRDNGKGLDDAVAAAGHRPGHWGMAGMRERAHNIGASLAIDSKPGVGTEVIATVPGKVAY</sequence>
<dbReference type="Gene3D" id="1.20.5.1930">
    <property type="match status" value="1"/>
</dbReference>
<dbReference type="InterPro" id="IPR013783">
    <property type="entry name" value="Ig-like_fold"/>
</dbReference>
<evidence type="ECO:0000256" key="3">
    <source>
        <dbReference type="ARBA" id="ARBA00023012"/>
    </source>
</evidence>
<dbReference type="Pfam" id="PF07495">
    <property type="entry name" value="Y_Y_Y"/>
    <property type="match status" value="1"/>
</dbReference>
<keyword evidence="3" id="KW-0902">Two-component regulatory system</keyword>
<dbReference type="CDD" id="cd16917">
    <property type="entry name" value="HATPase_UhpB-NarQ-NarX-like"/>
    <property type="match status" value="1"/>
</dbReference>
<keyword evidence="4" id="KW-1133">Transmembrane helix</keyword>
<dbReference type="Pfam" id="PF07494">
    <property type="entry name" value="Reg_prop"/>
    <property type="match status" value="1"/>
</dbReference>
<evidence type="ECO:0000313" key="8">
    <source>
        <dbReference type="EMBL" id="MQA41158.1"/>
    </source>
</evidence>
<dbReference type="GO" id="GO:0016020">
    <property type="term" value="C:membrane"/>
    <property type="evidence" value="ECO:0007669"/>
    <property type="project" value="InterPro"/>
</dbReference>
<dbReference type="InterPro" id="IPR011110">
    <property type="entry name" value="Reg_prop"/>
</dbReference>
<dbReference type="InterPro" id="IPR015943">
    <property type="entry name" value="WD40/YVTN_repeat-like_dom_sf"/>
</dbReference>
<dbReference type="InterPro" id="IPR050482">
    <property type="entry name" value="Sensor_HK_TwoCompSys"/>
</dbReference>
<keyword evidence="9" id="KW-1185">Reference proteome</keyword>
<dbReference type="Gene3D" id="2.130.10.10">
    <property type="entry name" value="YVTN repeat-like/Quinoprotein amine dehydrogenase"/>
    <property type="match status" value="2"/>
</dbReference>
<dbReference type="Pfam" id="PF07730">
    <property type="entry name" value="HisKA_3"/>
    <property type="match status" value="1"/>
</dbReference>
<dbReference type="Proteomes" id="UP000440498">
    <property type="component" value="Unassembled WGS sequence"/>
</dbReference>
<accession>A0A6A7N8J5</accession>
<dbReference type="SUPFAM" id="SSF55874">
    <property type="entry name" value="ATPase domain of HSP90 chaperone/DNA topoisomerase II/histidine kinase"/>
    <property type="match status" value="1"/>
</dbReference>
<dbReference type="SUPFAM" id="SSF63829">
    <property type="entry name" value="Calcium-dependent phosphotriesterase"/>
    <property type="match status" value="2"/>
</dbReference>
<dbReference type="InterPro" id="IPR011123">
    <property type="entry name" value="Y_Y_Y"/>
</dbReference>
<keyword evidence="4" id="KW-0812">Transmembrane</keyword>
<dbReference type="Gene3D" id="2.60.40.10">
    <property type="entry name" value="Immunoglobulins"/>
    <property type="match status" value="1"/>
</dbReference>
<gene>
    <name evidence="8" type="ORF">GEV02_23730</name>
</gene>
<comment type="caution">
    <text evidence="8">The sequence shown here is derived from an EMBL/GenBank/DDBJ whole genome shotgun (WGS) entry which is preliminary data.</text>
</comment>
<organism evidence="8 9">
    <name type="scientific">Rugamonas aquatica</name>
    <dbReference type="NCBI Taxonomy" id="2743357"/>
    <lineage>
        <taxon>Bacteria</taxon>
        <taxon>Pseudomonadati</taxon>
        <taxon>Pseudomonadota</taxon>
        <taxon>Betaproteobacteria</taxon>
        <taxon>Burkholderiales</taxon>
        <taxon>Oxalobacteraceae</taxon>
        <taxon>Telluria group</taxon>
        <taxon>Rugamonas</taxon>
    </lineage>
</organism>
<evidence type="ECO:0000259" key="6">
    <source>
        <dbReference type="Pfam" id="PF07495"/>
    </source>
</evidence>
<protein>
    <submittedName>
        <fullName evidence="8">Histidine kinase</fullName>
    </submittedName>
</protein>
<evidence type="ECO:0000313" key="9">
    <source>
        <dbReference type="Proteomes" id="UP000440498"/>
    </source>
</evidence>
<evidence type="ECO:0000256" key="2">
    <source>
        <dbReference type="ARBA" id="ARBA00022777"/>
    </source>
</evidence>
<reference evidence="8 9" key="1">
    <citation type="submission" date="2019-10" db="EMBL/GenBank/DDBJ databases">
        <title>Two novel species isolated from a subtropical stream in China.</title>
        <authorList>
            <person name="Lu H."/>
        </authorList>
    </citation>
    <scope>NUCLEOTIDE SEQUENCE [LARGE SCALE GENOMIC DNA]</scope>
    <source>
        <strain evidence="8 9">FT29W</strain>
    </source>
</reference>
<keyword evidence="2 8" id="KW-0418">Kinase</keyword>
<evidence type="ECO:0000256" key="1">
    <source>
        <dbReference type="ARBA" id="ARBA00022679"/>
    </source>
</evidence>
<feature type="transmembrane region" description="Helical" evidence="4">
    <location>
        <begin position="758"/>
        <end position="778"/>
    </location>
</feature>
<dbReference type="AlphaFoldDB" id="A0A6A7N8J5"/>
<dbReference type="InterPro" id="IPR003594">
    <property type="entry name" value="HATPase_dom"/>
</dbReference>
<evidence type="ECO:0000259" key="7">
    <source>
        <dbReference type="Pfam" id="PF07730"/>
    </source>
</evidence>
<dbReference type="EMBL" id="WHUG01000011">
    <property type="protein sequence ID" value="MQA41158.1"/>
    <property type="molecule type" value="Genomic_DNA"/>
</dbReference>
<proteinExistence type="predicted"/>
<dbReference type="InterPro" id="IPR011712">
    <property type="entry name" value="Sig_transdc_His_kin_sub3_dim/P"/>
</dbReference>
<dbReference type="GO" id="GO:0000155">
    <property type="term" value="F:phosphorelay sensor kinase activity"/>
    <property type="evidence" value="ECO:0007669"/>
    <property type="project" value="InterPro"/>
</dbReference>
<dbReference type="Pfam" id="PF02518">
    <property type="entry name" value="HATPase_c"/>
    <property type="match status" value="1"/>
</dbReference>
<feature type="domain" description="Two component regulator three Y" evidence="6">
    <location>
        <begin position="689"/>
        <end position="750"/>
    </location>
</feature>
<feature type="domain" description="Histidine kinase/HSP90-like ATPase" evidence="5">
    <location>
        <begin position="903"/>
        <end position="994"/>
    </location>
</feature>
<dbReference type="GO" id="GO:0046983">
    <property type="term" value="F:protein dimerization activity"/>
    <property type="evidence" value="ECO:0007669"/>
    <property type="project" value="InterPro"/>
</dbReference>
<dbReference type="PANTHER" id="PTHR24421:SF62">
    <property type="entry name" value="SENSORY TRANSDUCTION HISTIDINE KINASE"/>
    <property type="match status" value="1"/>
</dbReference>
<name>A0A6A7N8J5_9BURK</name>
<feature type="domain" description="Signal transduction histidine kinase subgroup 3 dimerisation and phosphoacceptor" evidence="7">
    <location>
        <begin position="797"/>
        <end position="861"/>
    </location>
</feature>
<dbReference type="InterPro" id="IPR036890">
    <property type="entry name" value="HATPase_C_sf"/>
</dbReference>
<keyword evidence="4" id="KW-0472">Membrane</keyword>
<keyword evidence="1" id="KW-0808">Transferase</keyword>
<dbReference type="Gene3D" id="3.30.565.10">
    <property type="entry name" value="Histidine kinase-like ATPase, C-terminal domain"/>
    <property type="match status" value="1"/>
</dbReference>